<dbReference type="PANTHER" id="PTHR10039:SF5">
    <property type="entry name" value="NACHT DOMAIN-CONTAINING PROTEIN"/>
    <property type="match status" value="1"/>
</dbReference>
<dbReference type="Proteomes" id="UP000033647">
    <property type="component" value="Unassembled WGS sequence"/>
</dbReference>
<dbReference type="PANTHER" id="PTHR10039">
    <property type="entry name" value="AMELOGENIN"/>
    <property type="match status" value="1"/>
</dbReference>
<name>A0A0F4GG92_9PEZI</name>
<dbReference type="Gene3D" id="1.25.40.20">
    <property type="entry name" value="Ankyrin repeat-containing domain"/>
    <property type="match status" value="1"/>
</dbReference>
<dbReference type="SUPFAM" id="SSF48403">
    <property type="entry name" value="Ankyrin repeat"/>
    <property type="match status" value="1"/>
</dbReference>
<keyword evidence="2" id="KW-1185">Reference proteome</keyword>
<evidence type="ECO:0000313" key="2">
    <source>
        <dbReference type="Proteomes" id="UP000033647"/>
    </source>
</evidence>
<reference evidence="1 2" key="1">
    <citation type="submission" date="2015-03" db="EMBL/GenBank/DDBJ databases">
        <title>RNA-seq based gene annotation and comparative genomics of four Zymoseptoria species reveal species-specific pathogenicity related genes and transposable element activity.</title>
        <authorList>
            <person name="Grandaubert J."/>
            <person name="Bhattacharyya A."/>
            <person name="Stukenbrock E.H."/>
        </authorList>
    </citation>
    <scope>NUCLEOTIDE SEQUENCE [LARGE SCALE GENOMIC DNA]</scope>
    <source>
        <strain evidence="1 2">Zb18110</strain>
    </source>
</reference>
<dbReference type="InterPro" id="IPR036770">
    <property type="entry name" value="Ankyrin_rpt-contain_sf"/>
</dbReference>
<evidence type="ECO:0000313" key="1">
    <source>
        <dbReference type="EMBL" id="KJX95230.1"/>
    </source>
</evidence>
<dbReference type="STRING" id="1047168.A0A0F4GG92"/>
<protein>
    <submittedName>
        <fullName evidence="1">Uncharacterized protein</fullName>
    </submittedName>
</protein>
<proteinExistence type="predicted"/>
<dbReference type="AlphaFoldDB" id="A0A0F4GG92"/>
<organism evidence="1 2">
    <name type="scientific">Zymoseptoria brevis</name>
    <dbReference type="NCBI Taxonomy" id="1047168"/>
    <lineage>
        <taxon>Eukaryota</taxon>
        <taxon>Fungi</taxon>
        <taxon>Dikarya</taxon>
        <taxon>Ascomycota</taxon>
        <taxon>Pezizomycotina</taxon>
        <taxon>Dothideomycetes</taxon>
        <taxon>Dothideomycetidae</taxon>
        <taxon>Mycosphaerellales</taxon>
        <taxon>Mycosphaerellaceae</taxon>
        <taxon>Zymoseptoria</taxon>
    </lineage>
</organism>
<gene>
    <name evidence="1" type="ORF">TI39_contig4126g00008</name>
</gene>
<sequence length="287" mass="32150">MASRHYPSIEVLHSWRLILEDEIGHADDLRKYIQRRLQAGKGKAIDEFRVQVQEKANGVFMWIVLVVGILNDEFRRGRIFAVKQRLRAIPPELSELFRDMLQRDHENMDDMLLCLQWVLFAERPLSREEFYYAMEAGLRAEDKGSNVNAQGGHSGNALQAASYYATKEIIQMLLDAGANVRAQGGHYGQALQAAFSTARKEIVRMLIKAGTDVNAQGGFYGNALYAAAGLHHDKEVAQMLINAGADVNALRGYWNHKDDEGYYATALPVASSRGRGASRGRSGRQRL</sequence>
<dbReference type="InterPro" id="IPR002110">
    <property type="entry name" value="Ankyrin_rpt"/>
</dbReference>
<dbReference type="Pfam" id="PF12796">
    <property type="entry name" value="Ank_2"/>
    <property type="match status" value="1"/>
</dbReference>
<dbReference type="SMART" id="SM00248">
    <property type="entry name" value="ANK"/>
    <property type="match status" value="3"/>
</dbReference>
<comment type="caution">
    <text evidence="1">The sequence shown here is derived from an EMBL/GenBank/DDBJ whole genome shotgun (WGS) entry which is preliminary data.</text>
</comment>
<dbReference type="OrthoDB" id="3650323at2759"/>
<dbReference type="EMBL" id="LAFY01004086">
    <property type="protein sequence ID" value="KJX95230.1"/>
    <property type="molecule type" value="Genomic_DNA"/>
</dbReference>
<accession>A0A0F4GG92</accession>